<dbReference type="EMBL" id="CADEAL010002513">
    <property type="protein sequence ID" value="CAB1440782.1"/>
    <property type="molecule type" value="Genomic_DNA"/>
</dbReference>
<gene>
    <name evidence="1" type="ORF">PLEPLA_LOCUS28573</name>
</gene>
<dbReference type="AlphaFoldDB" id="A0A9N7V294"/>
<protein>
    <submittedName>
        <fullName evidence="1">Uncharacterized protein</fullName>
    </submittedName>
</protein>
<dbReference type="Proteomes" id="UP001153269">
    <property type="component" value="Unassembled WGS sequence"/>
</dbReference>
<comment type="caution">
    <text evidence="1">The sequence shown here is derived from an EMBL/GenBank/DDBJ whole genome shotgun (WGS) entry which is preliminary data.</text>
</comment>
<keyword evidence="2" id="KW-1185">Reference proteome</keyword>
<evidence type="ECO:0000313" key="2">
    <source>
        <dbReference type="Proteomes" id="UP001153269"/>
    </source>
</evidence>
<sequence>MEENIAYCGAGDRTNLEWNTDAFNMHEDDDCDAGTKRVIPSNTPLFSTFHLITLTTHPTSLSPSLSLSHSPRGRLAGKAVGAAGQFSILDVRPQTETPACG</sequence>
<organism evidence="1 2">
    <name type="scientific">Pleuronectes platessa</name>
    <name type="common">European plaice</name>
    <dbReference type="NCBI Taxonomy" id="8262"/>
    <lineage>
        <taxon>Eukaryota</taxon>
        <taxon>Metazoa</taxon>
        <taxon>Chordata</taxon>
        <taxon>Craniata</taxon>
        <taxon>Vertebrata</taxon>
        <taxon>Euteleostomi</taxon>
        <taxon>Actinopterygii</taxon>
        <taxon>Neopterygii</taxon>
        <taxon>Teleostei</taxon>
        <taxon>Neoteleostei</taxon>
        <taxon>Acanthomorphata</taxon>
        <taxon>Carangaria</taxon>
        <taxon>Pleuronectiformes</taxon>
        <taxon>Pleuronectoidei</taxon>
        <taxon>Pleuronectidae</taxon>
        <taxon>Pleuronectes</taxon>
    </lineage>
</organism>
<reference evidence="1" key="1">
    <citation type="submission" date="2020-03" db="EMBL/GenBank/DDBJ databases">
        <authorList>
            <person name="Weist P."/>
        </authorList>
    </citation>
    <scope>NUCLEOTIDE SEQUENCE</scope>
</reference>
<evidence type="ECO:0000313" key="1">
    <source>
        <dbReference type="EMBL" id="CAB1440782.1"/>
    </source>
</evidence>
<accession>A0A9N7V294</accession>
<name>A0A9N7V294_PLEPL</name>
<proteinExistence type="predicted"/>